<comment type="caution">
    <text evidence="1">The sequence shown here is derived from an EMBL/GenBank/DDBJ whole genome shotgun (WGS) entry which is preliminary data.</text>
</comment>
<reference evidence="1" key="1">
    <citation type="journal article" date="2021" name="Environ. Microbiol.">
        <title>Gene family expansions and transcriptome signatures uncover fungal adaptations to wood decay.</title>
        <authorList>
            <person name="Hage H."/>
            <person name="Miyauchi S."/>
            <person name="Viragh M."/>
            <person name="Drula E."/>
            <person name="Min B."/>
            <person name="Chaduli D."/>
            <person name="Navarro D."/>
            <person name="Favel A."/>
            <person name="Norest M."/>
            <person name="Lesage-Meessen L."/>
            <person name="Balint B."/>
            <person name="Merenyi Z."/>
            <person name="de Eugenio L."/>
            <person name="Morin E."/>
            <person name="Martinez A.T."/>
            <person name="Baldrian P."/>
            <person name="Stursova M."/>
            <person name="Martinez M.J."/>
            <person name="Novotny C."/>
            <person name="Magnuson J.K."/>
            <person name="Spatafora J.W."/>
            <person name="Maurice S."/>
            <person name="Pangilinan J."/>
            <person name="Andreopoulos W."/>
            <person name="LaButti K."/>
            <person name="Hundley H."/>
            <person name="Na H."/>
            <person name="Kuo A."/>
            <person name="Barry K."/>
            <person name="Lipzen A."/>
            <person name="Henrissat B."/>
            <person name="Riley R."/>
            <person name="Ahrendt S."/>
            <person name="Nagy L.G."/>
            <person name="Grigoriev I.V."/>
            <person name="Martin F."/>
            <person name="Rosso M.N."/>
        </authorList>
    </citation>
    <scope>NUCLEOTIDE SEQUENCE</scope>
    <source>
        <strain evidence="1">CBS 384.51</strain>
    </source>
</reference>
<organism evidence="1 2">
    <name type="scientific">Irpex rosettiformis</name>
    <dbReference type="NCBI Taxonomy" id="378272"/>
    <lineage>
        <taxon>Eukaryota</taxon>
        <taxon>Fungi</taxon>
        <taxon>Dikarya</taxon>
        <taxon>Basidiomycota</taxon>
        <taxon>Agaricomycotina</taxon>
        <taxon>Agaricomycetes</taxon>
        <taxon>Polyporales</taxon>
        <taxon>Irpicaceae</taxon>
        <taxon>Irpex</taxon>
    </lineage>
</organism>
<evidence type="ECO:0000313" key="1">
    <source>
        <dbReference type="EMBL" id="KAI0092820.1"/>
    </source>
</evidence>
<sequence>MEFETGWHSGPTTIDNTLYWARVVKCCTKMTMNKIRDVTAEVDGGRTFEGEEFILSENTREGAIDDALFTALACLTYARKLNFPAGDPRFANQVAMIQAIIAQERNILKLKKEEREREAIDKGLEAQEATVANKGKARANTTDFERWSKEEEVCVHNEHSSAESCSEVAESSYEMNNIAG</sequence>
<proteinExistence type="predicted"/>
<gene>
    <name evidence="1" type="ORF">BDY19DRAFT_1024843</name>
</gene>
<dbReference type="EMBL" id="MU274903">
    <property type="protein sequence ID" value="KAI0092820.1"/>
    <property type="molecule type" value="Genomic_DNA"/>
</dbReference>
<name>A0ACB8UEV4_9APHY</name>
<evidence type="ECO:0000313" key="2">
    <source>
        <dbReference type="Proteomes" id="UP001055072"/>
    </source>
</evidence>
<dbReference type="Proteomes" id="UP001055072">
    <property type="component" value="Unassembled WGS sequence"/>
</dbReference>
<accession>A0ACB8UEV4</accession>
<protein>
    <submittedName>
        <fullName evidence="1">Uncharacterized protein</fullName>
    </submittedName>
</protein>
<keyword evidence="2" id="KW-1185">Reference proteome</keyword>